<dbReference type="InterPro" id="IPR006600">
    <property type="entry name" value="HTH_CenpB_DNA-bd_dom"/>
</dbReference>
<dbReference type="PANTHER" id="PTHR19303">
    <property type="entry name" value="TRANSPOSON"/>
    <property type="match status" value="1"/>
</dbReference>
<evidence type="ECO:0000259" key="2">
    <source>
        <dbReference type="PROSITE" id="PS51253"/>
    </source>
</evidence>
<dbReference type="PANTHER" id="PTHR19303:SF27">
    <property type="entry name" value="HTH CENPB-TYPE DOMAIN-CONTAINING PROTEIN"/>
    <property type="match status" value="1"/>
</dbReference>
<dbReference type="Proteomes" id="UP000826234">
    <property type="component" value="Unassembled WGS sequence"/>
</dbReference>
<dbReference type="SMART" id="SM00674">
    <property type="entry name" value="CENPB"/>
    <property type="match status" value="1"/>
</dbReference>
<feature type="non-terminal residue" evidence="3">
    <location>
        <position position="155"/>
    </location>
</feature>
<dbReference type="Gene3D" id="1.10.10.60">
    <property type="entry name" value="Homeodomain-like"/>
    <property type="match status" value="2"/>
</dbReference>
<evidence type="ECO:0000313" key="3">
    <source>
        <dbReference type="EMBL" id="KAH0619380.1"/>
    </source>
</evidence>
<organism evidence="3 4">
    <name type="scientific">Phrynosoma platyrhinos</name>
    <name type="common">Desert horned lizard</name>
    <dbReference type="NCBI Taxonomy" id="52577"/>
    <lineage>
        <taxon>Eukaryota</taxon>
        <taxon>Metazoa</taxon>
        <taxon>Chordata</taxon>
        <taxon>Craniata</taxon>
        <taxon>Vertebrata</taxon>
        <taxon>Euteleostomi</taxon>
        <taxon>Lepidosauria</taxon>
        <taxon>Squamata</taxon>
        <taxon>Bifurcata</taxon>
        <taxon>Unidentata</taxon>
        <taxon>Episquamata</taxon>
        <taxon>Toxicofera</taxon>
        <taxon>Iguania</taxon>
        <taxon>Phrynosomatidae</taxon>
        <taxon>Phrynosomatinae</taxon>
        <taxon>Phrynosoma</taxon>
    </lineage>
</organism>
<name>A0ABQ7SPT6_PHRPL</name>
<dbReference type="SUPFAM" id="SSF46689">
    <property type="entry name" value="Homeodomain-like"/>
    <property type="match status" value="2"/>
</dbReference>
<dbReference type="InterPro" id="IPR009057">
    <property type="entry name" value="Homeodomain-like_sf"/>
</dbReference>
<dbReference type="EMBL" id="JAIPUX010005005">
    <property type="protein sequence ID" value="KAH0619380.1"/>
    <property type="molecule type" value="Genomic_DNA"/>
</dbReference>
<dbReference type="PROSITE" id="PS51253">
    <property type="entry name" value="HTH_CENPB"/>
    <property type="match status" value="1"/>
</dbReference>
<keyword evidence="1" id="KW-0238">DNA-binding</keyword>
<evidence type="ECO:0000256" key="1">
    <source>
        <dbReference type="ARBA" id="ARBA00023125"/>
    </source>
</evidence>
<keyword evidence="4" id="KW-1185">Reference proteome</keyword>
<dbReference type="InterPro" id="IPR050863">
    <property type="entry name" value="CenT-Element_Derived"/>
</dbReference>
<comment type="caution">
    <text evidence="3">The sequence shown here is derived from an EMBL/GenBank/DDBJ whole genome shotgun (WGS) entry which is preliminary data.</text>
</comment>
<proteinExistence type="predicted"/>
<sequence>MRLVDIAKEYGRNPSTIGTILKHKEALKAVTPSKGISVLSKRRSALHDEMERLLLLWIKRKEIAGDTVTEMVIYEKAMAIFNDLVKKDGGEGTSASQPSQEFKASHGWFERFKRRTGIHSVVRRGEAFSTDQTAADEFVQKFKELVDEEGYVPQQ</sequence>
<accession>A0ABQ7SPT6</accession>
<protein>
    <recommendedName>
        <fullName evidence="2">HTH CENPB-type domain-containing protein</fullName>
    </recommendedName>
</protein>
<evidence type="ECO:0000313" key="4">
    <source>
        <dbReference type="Proteomes" id="UP000826234"/>
    </source>
</evidence>
<reference evidence="3 4" key="1">
    <citation type="journal article" date="2022" name="Gigascience">
        <title>A chromosome-level genome assembly and annotation of the desert horned lizard, Phrynosoma platyrhinos, provides insight into chromosomal rearrangements among reptiles.</title>
        <authorList>
            <person name="Koochekian N."/>
            <person name="Ascanio A."/>
            <person name="Farleigh K."/>
            <person name="Card D.C."/>
            <person name="Schield D.R."/>
            <person name="Castoe T.A."/>
            <person name="Jezkova T."/>
        </authorList>
    </citation>
    <scope>NUCLEOTIDE SEQUENCE [LARGE SCALE GENOMIC DNA]</scope>
    <source>
        <strain evidence="3">NK-2021</strain>
    </source>
</reference>
<dbReference type="Pfam" id="PF03221">
    <property type="entry name" value="HTH_Tnp_Tc5"/>
    <property type="match status" value="1"/>
</dbReference>
<gene>
    <name evidence="3" type="ORF">JD844_030392</name>
</gene>
<feature type="domain" description="HTH CENPB-type" evidence="2">
    <location>
        <begin position="38"/>
        <end position="122"/>
    </location>
</feature>